<feature type="transmembrane region" description="Helical" evidence="1">
    <location>
        <begin position="12"/>
        <end position="32"/>
    </location>
</feature>
<reference evidence="3" key="1">
    <citation type="submission" date="2017-09" db="EMBL/GenBank/DDBJ databases">
        <title>The complete genome of Sulfurospirillum sp. JPD-1.</title>
        <authorList>
            <person name="Goris T."/>
        </authorList>
    </citation>
    <scope>NUCLEOTIDE SEQUENCE [LARGE SCALE GENOMIC DNA]</scope>
    <source>
        <strain evidence="3">JPD-1</strain>
    </source>
</reference>
<proteinExistence type="predicted"/>
<name>A0A290HT92_9BACT</name>
<keyword evidence="1" id="KW-1133">Transmembrane helix</keyword>
<evidence type="ECO:0000313" key="3">
    <source>
        <dbReference type="Proteomes" id="UP000217349"/>
    </source>
</evidence>
<dbReference type="KEGG" id="sulj:SJPD1_0766"/>
<keyword evidence="1" id="KW-0472">Membrane</keyword>
<evidence type="ECO:0000313" key="2">
    <source>
        <dbReference type="EMBL" id="ATB68880.1"/>
    </source>
</evidence>
<protein>
    <submittedName>
        <fullName evidence="2">Uncharacterized protein</fullName>
    </submittedName>
</protein>
<gene>
    <name evidence="2" type="ORF">SJPD1_0766</name>
</gene>
<sequence length="59" mass="7119">MIKGRNNEKHNFSFLDYVFVLFFVFAVVFFYFKFFVNQSYGDMVESSVNQYKNDTSFSK</sequence>
<dbReference type="Proteomes" id="UP000217349">
    <property type="component" value="Chromosome"/>
</dbReference>
<dbReference type="AlphaFoldDB" id="A0A290HT92"/>
<dbReference type="EMBL" id="CP023275">
    <property type="protein sequence ID" value="ATB68880.1"/>
    <property type="molecule type" value="Genomic_DNA"/>
</dbReference>
<dbReference type="RefSeq" id="WP_096046024.1">
    <property type="nucleotide sequence ID" value="NZ_CP023275.1"/>
</dbReference>
<accession>A0A290HT92</accession>
<keyword evidence="1" id="KW-0812">Transmembrane</keyword>
<organism evidence="2 3">
    <name type="scientific">Sulfurospirillum diekertiae</name>
    <dbReference type="NCBI Taxonomy" id="1854492"/>
    <lineage>
        <taxon>Bacteria</taxon>
        <taxon>Pseudomonadati</taxon>
        <taxon>Campylobacterota</taxon>
        <taxon>Epsilonproteobacteria</taxon>
        <taxon>Campylobacterales</taxon>
        <taxon>Sulfurospirillaceae</taxon>
        <taxon>Sulfurospirillum</taxon>
    </lineage>
</organism>
<evidence type="ECO:0000256" key="1">
    <source>
        <dbReference type="SAM" id="Phobius"/>
    </source>
</evidence>